<dbReference type="AlphaFoldDB" id="A0A0U9HHR7"/>
<sequence length="346" mass="37736">MESEKPKKSERGQWATSIGFVMAAAGAAIGLGNVWKFPYLAAKFGGGTFLFAYILMLLFLGIPVLITEMVLGRRGKLDPVGTYSKLSGGSKFWRSVGYVAIAVNFIVLSFYAVVGGWITHYMFRYITGGIKGDIVGYFGSFVSNPYAPLLWHAIFMGVTIYIVAKGVSGGIEKASNILMPTLFVLFIVLVIRAVTLPGALEGIKYYLMPDFSELTGTTFLMAMGQVFFSLNIGAGCTMTYASYLSENENIPKLANIVPIMDFLAAFLAGMIIIPSVFAFGLDPAAGPPLLFITMPHVFEKMPLGALFGFIFFVLMLFAALTSAISMLEVNTAFLVDNYKIDRKKQR</sequence>
<feature type="transmembrane region" description="Helical" evidence="6">
    <location>
        <begin position="12"/>
        <end position="31"/>
    </location>
</feature>
<dbReference type="EMBL" id="DF977002">
    <property type="protein sequence ID" value="GAQ25643.1"/>
    <property type="molecule type" value="Genomic_DNA"/>
</dbReference>
<dbReference type="STRING" id="224999.GCA_001485475_01679"/>
<feature type="transmembrane region" description="Helical" evidence="6">
    <location>
        <begin position="262"/>
        <end position="281"/>
    </location>
</feature>
<evidence type="ECO:0000256" key="4">
    <source>
        <dbReference type="ARBA" id="ARBA00022989"/>
    </source>
</evidence>
<keyword evidence="8" id="KW-1185">Reference proteome</keyword>
<dbReference type="Proteomes" id="UP000062160">
    <property type="component" value="Unassembled WGS sequence"/>
</dbReference>
<dbReference type="Pfam" id="PF00209">
    <property type="entry name" value="SNF"/>
    <property type="match status" value="2"/>
</dbReference>
<dbReference type="SUPFAM" id="SSF161070">
    <property type="entry name" value="SNF-like"/>
    <property type="match status" value="1"/>
</dbReference>
<dbReference type="NCBIfam" id="NF037979">
    <property type="entry name" value="Na_transp"/>
    <property type="match status" value="1"/>
</dbReference>
<dbReference type="PROSITE" id="PS50267">
    <property type="entry name" value="NA_NEUROTRAN_SYMP_3"/>
    <property type="match status" value="1"/>
</dbReference>
<organism evidence="7">
    <name type="scientific">Tepidanaerobacter syntrophicus</name>
    <dbReference type="NCBI Taxonomy" id="224999"/>
    <lineage>
        <taxon>Bacteria</taxon>
        <taxon>Bacillati</taxon>
        <taxon>Bacillota</taxon>
        <taxon>Clostridia</taxon>
        <taxon>Thermosediminibacterales</taxon>
        <taxon>Tepidanaerobacteraceae</taxon>
        <taxon>Tepidanaerobacter</taxon>
    </lineage>
</organism>
<keyword evidence="4 6" id="KW-1133">Transmembrane helix</keyword>
<feature type="transmembrane region" description="Helical" evidence="6">
    <location>
        <begin position="146"/>
        <end position="164"/>
    </location>
</feature>
<feature type="transmembrane region" description="Helical" evidence="6">
    <location>
        <begin position="301"/>
        <end position="320"/>
    </location>
</feature>
<dbReference type="GO" id="GO:0016020">
    <property type="term" value="C:membrane"/>
    <property type="evidence" value="ECO:0007669"/>
    <property type="project" value="UniProtKB-SubCell"/>
</dbReference>
<protein>
    <submittedName>
        <fullName evidence="7">Neurotransmitter:Na+ symporter, NSS family</fullName>
    </submittedName>
</protein>
<keyword evidence="2" id="KW-0813">Transport</keyword>
<accession>A0A0U9HHR7</accession>
<name>A0A0U9HHR7_9FIRM</name>
<evidence type="ECO:0000256" key="1">
    <source>
        <dbReference type="ARBA" id="ARBA00004141"/>
    </source>
</evidence>
<evidence type="ECO:0000313" key="7">
    <source>
        <dbReference type="EMBL" id="GAQ25643.1"/>
    </source>
</evidence>
<evidence type="ECO:0000256" key="6">
    <source>
        <dbReference type="SAM" id="Phobius"/>
    </source>
</evidence>
<dbReference type="CDD" id="cd10336">
    <property type="entry name" value="SLC6sbd_Tyt1-Like"/>
    <property type="match status" value="1"/>
</dbReference>
<evidence type="ECO:0000313" key="8">
    <source>
        <dbReference type="Proteomes" id="UP000062160"/>
    </source>
</evidence>
<comment type="subcellular location">
    <subcellularLocation>
        <location evidence="1">Membrane</location>
        <topology evidence="1">Multi-pass membrane protein</topology>
    </subcellularLocation>
</comment>
<evidence type="ECO:0000256" key="3">
    <source>
        <dbReference type="ARBA" id="ARBA00022692"/>
    </source>
</evidence>
<dbReference type="InterPro" id="IPR037272">
    <property type="entry name" value="SNS_sf"/>
</dbReference>
<keyword evidence="5 6" id="KW-0472">Membrane</keyword>
<evidence type="ECO:0000256" key="5">
    <source>
        <dbReference type="ARBA" id="ARBA00023136"/>
    </source>
</evidence>
<feature type="transmembrane region" description="Helical" evidence="6">
    <location>
        <begin position="219"/>
        <end position="241"/>
    </location>
</feature>
<dbReference type="PANTHER" id="PTHR42948">
    <property type="entry name" value="TRANSPORTER"/>
    <property type="match status" value="1"/>
</dbReference>
<feature type="transmembrane region" description="Helical" evidence="6">
    <location>
        <begin position="51"/>
        <end position="71"/>
    </location>
</feature>
<dbReference type="InterPro" id="IPR000175">
    <property type="entry name" value="Na/ntran_symport"/>
</dbReference>
<feature type="transmembrane region" description="Helical" evidence="6">
    <location>
        <begin position="176"/>
        <end position="199"/>
    </location>
</feature>
<dbReference type="PRINTS" id="PR00176">
    <property type="entry name" value="NANEUSMPORT"/>
</dbReference>
<dbReference type="PANTHER" id="PTHR42948:SF1">
    <property type="entry name" value="TRANSPORTER"/>
    <property type="match status" value="1"/>
</dbReference>
<keyword evidence="3 6" id="KW-0812">Transmembrane</keyword>
<dbReference type="InterPro" id="IPR047218">
    <property type="entry name" value="YocR/YhdH-like"/>
</dbReference>
<reference evidence="7" key="1">
    <citation type="journal article" date="2016" name="Genome Announc.">
        <title>Draft Genome Sequence of the Syntrophic Lactate-Degrading Bacterium Tepidanaerobacter syntrophicus JLT.</title>
        <authorList>
            <person name="Matsuura N."/>
            <person name="Ohashi A."/>
            <person name="Tourlousse D.M."/>
            <person name="Sekiguchi Y."/>
        </authorList>
    </citation>
    <scope>NUCLEOTIDE SEQUENCE [LARGE SCALE GENOMIC DNA]</scope>
    <source>
        <strain evidence="7">JL</strain>
    </source>
</reference>
<gene>
    <name evidence="7" type="ORF">TSYNT_8179</name>
</gene>
<feature type="transmembrane region" description="Helical" evidence="6">
    <location>
        <begin position="92"/>
        <end position="114"/>
    </location>
</feature>
<evidence type="ECO:0000256" key="2">
    <source>
        <dbReference type="ARBA" id="ARBA00022448"/>
    </source>
</evidence>
<dbReference type="RefSeq" id="WP_238142670.1">
    <property type="nucleotide sequence ID" value="NZ_DF977002.1"/>
</dbReference>
<proteinExistence type="predicted"/>